<dbReference type="RefSeq" id="WP_158862646.1">
    <property type="nucleotide sequence ID" value="NZ_CP046401.1"/>
</dbReference>
<evidence type="ECO:0000313" key="1">
    <source>
        <dbReference type="EMBL" id="QGY42472.1"/>
    </source>
</evidence>
<organism evidence="1 2">
    <name type="scientific">Maribellus comscasis</name>
    <dbReference type="NCBI Taxonomy" id="2681766"/>
    <lineage>
        <taxon>Bacteria</taxon>
        <taxon>Pseudomonadati</taxon>
        <taxon>Bacteroidota</taxon>
        <taxon>Bacteroidia</taxon>
        <taxon>Marinilabiliales</taxon>
        <taxon>Prolixibacteraceae</taxon>
        <taxon>Maribellus</taxon>
    </lineage>
</organism>
<dbReference type="KEGG" id="mcos:GM418_02020"/>
<sequence length="633" mass="72305">MKEILALVVILLLFFSVSCEFTPSEIPETFVEQPDENAPVLYIEVQPDMDTLKLASDVWTQFRLTSQEAEIYWVKIDFDDSNVYYSDYNSGALPSVHVSIGNYSEGLHYFTIQAFTASNSGSIADKVEAEGYLYEVQWPVIIHHGVDTRIDIKKVEYMNGPVAVSWEKYDYYNFQNYVLSKWSSTQVDGVKYTISNPRVTTVLDTTFLEGEYVSYSVSLNGGYSPGVSFDVPIKTPDISLNEEEKMVVRWNRTQNPKNLGYYHVALKVPNTYSYQEIIKEDAEDTVAVYDISPGFGDNYEFQVRYVPKGFDQPYVIYNSSGGEALFSLGNQMSGFENAMKIGDTENILLYNDGLFYKYNMVTHTILDSVRVTGLTNPGFIRISPDGDFFSYFTNTDFVMRKTSDWGLVSQFTTPIMDYGTARFWSASISDNYHLAVIQHSNILSVTDIRTGTELFRKEGTQGEYFSDAVINSEGDKILYNSLVYDDWTYYLRLADFDGDKITERGETAVANPGANYGIIQYAILEDKVLILKCISTYRYSWEERSTSDFSLISSFDIPDRFLPVAIDFNKQQLVMRYRFRTTYDEASALYYDFEKSITHKIIPIIEGQKFVLSNEVLANGSGRYLPLNDLIQE</sequence>
<accession>A0A6I6JQI6</accession>
<dbReference type="SUPFAM" id="SSF50969">
    <property type="entry name" value="YVTN repeat-like/Quinoprotein amine dehydrogenase"/>
    <property type="match status" value="1"/>
</dbReference>
<dbReference type="PROSITE" id="PS51257">
    <property type="entry name" value="PROKAR_LIPOPROTEIN"/>
    <property type="match status" value="1"/>
</dbReference>
<proteinExistence type="predicted"/>
<dbReference type="InterPro" id="IPR011044">
    <property type="entry name" value="Quino_amine_DH_bsu"/>
</dbReference>
<dbReference type="AlphaFoldDB" id="A0A6I6JQI6"/>
<reference evidence="1 2" key="1">
    <citation type="submission" date="2019-11" db="EMBL/GenBank/DDBJ databases">
        <authorList>
            <person name="Zheng R.K."/>
            <person name="Sun C.M."/>
        </authorList>
    </citation>
    <scope>NUCLEOTIDE SEQUENCE [LARGE SCALE GENOMIC DNA]</scope>
    <source>
        <strain evidence="1 2">WC007</strain>
    </source>
</reference>
<name>A0A6I6JQI6_9BACT</name>
<evidence type="ECO:0000313" key="2">
    <source>
        <dbReference type="Proteomes" id="UP000428260"/>
    </source>
</evidence>
<gene>
    <name evidence="1" type="ORF">GM418_02020</name>
</gene>
<keyword evidence="2" id="KW-1185">Reference proteome</keyword>
<protein>
    <submittedName>
        <fullName evidence="1">Uncharacterized protein</fullName>
    </submittedName>
</protein>
<dbReference type="Proteomes" id="UP000428260">
    <property type="component" value="Chromosome"/>
</dbReference>
<dbReference type="EMBL" id="CP046401">
    <property type="protein sequence ID" value="QGY42472.1"/>
    <property type="molecule type" value="Genomic_DNA"/>
</dbReference>